<dbReference type="GO" id="GO:0031297">
    <property type="term" value="P:replication fork processing"/>
    <property type="evidence" value="ECO:0007669"/>
    <property type="project" value="InterPro"/>
</dbReference>
<dbReference type="GO" id="GO:0000724">
    <property type="term" value="P:double-strand break repair via homologous recombination"/>
    <property type="evidence" value="ECO:0007669"/>
    <property type="project" value="TreeGrafter"/>
</dbReference>
<gene>
    <name evidence="2" type="ORF">B9G98_02323</name>
</gene>
<name>A0A2T0FI73_9ASCO</name>
<evidence type="ECO:0000313" key="2">
    <source>
        <dbReference type="EMBL" id="PRT54703.1"/>
    </source>
</evidence>
<feature type="compositionally biased region" description="Polar residues" evidence="1">
    <location>
        <begin position="111"/>
        <end position="120"/>
    </location>
</feature>
<feature type="region of interest" description="Disordered" evidence="1">
    <location>
        <begin position="183"/>
        <end position="210"/>
    </location>
</feature>
<feature type="region of interest" description="Disordered" evidence="1">
    <location>
        <begin position="88"/>
        <end position="150"/>
    </location>
</feature>
<dbReference type="PANTHER" id="PTHR28122:SF1">
    <property type="entry name" value="E3 UBIQUITIN-PROTEIN LIGASE SUBSTRATE RECEPTOR MMS22"/>
    <property type="match status" value="1"/>
</dbReference>
<evidence type="ECO:0008006" key="4">
    <source>
        <dbReference type="Google" id="ProtNLM"/>
    </source>
</evidence>
<dbReference type="Proteomes" id="UP000238350">
    <property type="component" value="Unassembled WGS sequence"/>
</dbReference>
<comment type="caution">
    <text evidence="2">The sequence shown here is derived from an EMBL/GenBank/DDBJ whole genome shotgun (WGS) entry which is preliminary data.</text>
</comment>
<evidence type="ECO:0000313" key="3">
    <source>
        <dbReference type="Proteomes" id="UP000238350"/>
    </source>
</evidence>
<organism evidence="2 3">
    <name type="scientific">Wickerhamiella sorbophila</name>
    <dbReference type="NCBI Taxonomy" id="45607"/>
    <lineage>
        <taxon>Eukaryota</taxon>
        <taxon>Fungi</taxon>
        <taxon>Dikarya</taxon>
        <taxon>Ascomycota</taxon>
        <taxon>Saccharomycotina</taxon>
        <taxon>Dipodascomycetes</taxon>
        <taxon>Dipodascales</taxon>
        <taxon>Trichomonascaceae</taxon>
        <taxon>Wickerhamiella</taxon>
    </lineage>
</organism>
<dbReference type="GeneID" id="36516071"/>
<keyword evidence="3" id="KW-1185">Reference proteome</keyword>
<sequence length="1369" mass="156045">MPYSGGYITDSEDELPVIPLLGAKIAVVPTPRVSQVLFGPSTTAYESSKRSLRPRKAFQLRPYAYDRALYGDYFKNIRASSLDDVQDADFDFSDSEDTSIPRPPHNDQAHNDQGQKTPEGNHQLARRRVIDSDSEEITSSSEISESDREDSHDHKFKFYKRLFNDVVPASKPKQETESALISMELDEDSQSQSQSQPRYRDDSSQFSSSLDIPEDRRIDYMLSHASGSIKRVKRKKMVSLVSIVRHMGDSAPDYMRVAARTCNSNGSRKDGPNGKFFALHDGGEEKKTLARWKRGFRGTPKFRIPKQLQTALFISEKSFPKKGSSAHVDKMSSNKRSNPVRTLPTVAVAGAPRSKVSTLSMDHKKASPGPKSRIKENRNKKKYNGFNAISQTMFRTPIIEIPAGFAAGGRKHPPLHSGAAPEVRSLGNKAATLHGTQISRDYHEFAPMFKLNFMRDTFVGSNTLELIHNVGVWNGEANCAPFGTHILSATGTSLRTDFKDLERIVSGAVGEIDDVLFTKVYAFLLETTAGLFRQDFIIDTEIRRLVLVESTRCFCSSLQTHMEGITNVIKVQFAIAMFTLVVSEQMSLQDPLYLELFERTKNDYVAFLLDRLAVMSHQALVTRRDLHPQDQVGPELVILESGVLFDLMFKKKTVYFSRWCKMPERLWSFLSAIAAFQHIRGISESHWGLLLTFLTPDYLQKQSDHKTLLRRILKLITTWKWPVSAEVVFVFFEYFAKEQRYTDSRGESVDLPAFLWAGNFDGTAGHKSEHHYFLELLGLTLSRVDRGQSARIAGRVTPLTSLSFPETQSISASDLSAVSLQYGILLVLSRFAHPSVRPQLIQISDLVNLSHAHVAIRIKAWSAWNILVRMYILLGQDLGECVTWAENMIKDAHSQYKELRKSGHNQPIERIEELFLEIYTYFAHLVKWRPQARVLITGSILYPLPDMPAEVRSIIWEILESLTVKQLVPVVNGVVQAFTPLSEQWEISNWVSIAALLWPLPVCKEWRVNSSEFEVWSQLILRVGPDVFWIQKLIEGLSLPFTSQPFQYINAFKQIYSWYSDTTSLVTFLYSTNAQYFADLWLNNLRILYKDFSETDSKVYRGYVAEVRRAIFEKFPVLEDKHRWFEDSEEYNSIEISQRLLLNVLNKHDKSSFEFFIAYKLRSSLEQSDRGSTFSNEILMSLSLVDDETAEKAFNFLVNDIFAFYIFCAGKTHTIEGVIPLLLSIVYTLVGRCDRALFKPYRFLSMIDRYFELQLARITFNSYLSASVAGTYRLAVLCLRQAFVDRSIPTVLILLRHRALNFLERSKDHSKTFPVQNLTIPEFSQDLATVNILSDLDITLPPVLEQSGSQEAELYLKVYELAQSKASDY</sequence>
<dbReference type="InterPro" id="IPR019021">
    <property type="entry name" value="Mms22"/>
</dbReference>
<dbReference type="GO" id="GO:0005634">
    <property type="term" value="C:nucleus"/>
    <property type="evidence" value="ECO:0007669"/>
    <property type="project" value="InterPro"/>
</dbReference>
<dbReference type="EMBL" id="NDIQ01000021">
    <property type="protein sequence ID" value="PRT54703.1"/>
    <property type="molecule type" value="Genomic_DNA"/>
</dbReference>
<dbReference type="STRING" id="45607.A0A2T0FI73"/>
<proteinExistence type="predicted"/>
<dbReference type="GO" id="GO:0035361">
    <property type="term" value="C:Cul8-RING ubiquitin ligase complex"/>
    <property type="evidence" value="ECO:0007669"/>
    <property type="project" value="TreeGrafter"/>
</dbReference>
<feature type="compositionally biased region" description="Acidic residues" evidence="1">
    <location>
        <begin position="88"/>
        <end position="97"/>
    </location>
</feature>
<reference evidence="2 3" key="1">
    <citation type="submission" date="2017-04" db="EMBL/GenBank/DDBJ databases">
        <title>Genome sequencing of [Candida] sorbophila.</title>
        <authorList>
            <person name="Ahn J.O."/>
        </authorList>
    </citation>
    <scope>NUCLEOTIDE SEQUENCE [LARGE SCALE GENOMIC DNA]</scope>
    <source>
        <strain evidence="2 3">DS02</strain>
    </source>
</reference>
<feature type="region of interest" description="Disordered" evidence="1">
    <location>
        <begin position="352"/>
        <end position="376"/>
    </location>
</feature>
<evidence type="ECO:0000256" key="1">
    <source>
        <dbReference type="SAM" id="MobiDB-lite"/>
    </source>
</evidence>
<dbReference type="PANTHER" id="PTHR28122">
    <property type="entry name" value="E3 UBIQUITIN-PROTEIN LIGASE SUBSTRATE RECEPTOR MMS22"/>
    <property type="match status" value="1"/>
</dbReference>
<dbReference type="RefSeq" id="XP_024664648.1">
    <property type="nucleotide sequence ID" value="XM_024808880.1"/>
</dbReference>
<protein>
    <recommendedName>
        <fullName evidence="4">Methyl methanesulfonate-sensitivity protein 22</fullName>
    </recommendedName>
</protein>
<accession>A0A2T0FI73</accession>
<dbReference type="Pfam" id="PF09462">
    <property type="entry name" value="Mus7"/>
    <property type="match status" value="1"/>
</dbReference>